<evidence type="ECO:0000313" key="12">
    <source>
        <dbReference type="Proteomes" id="UP000298416"/>
    </source>
</evidence>
<gene>
    <name evidence="11" type="ORF">SASPL_129245</name>
</gene>
<comment type="subcellular location">
    <subcellularLocation>
        <location evidence="1">Chromosome</location>
        <location evidence="1">Centromere</location>
        <location evidence="1">Kinetochore</location>
    </subcellularLocation>
</comment>
<organism evidence="11">
    <name type="scientific">Salvia splendens</name>
    <name type="common">Scarlet sage</name>
    <dbReference type="NCBI Taxonomy" id="180675"/>
    <lineage>
        <taxon>Eukaryota</taxon>
        <taxon>Viridiplantae</taxon>
        <taxon>Streptophyta</taxon>
        <taxon>Embryophyta</taxon>
        <taxon>Tracheophyta</taxon>
        <taxon>Spermatophyta</taxon>
        <taxon>Magnoliopsida</taxon>
        <taxon>eudicotyledons</taxon>
        <taxon>Gunneridae</taxon>
        <taxon>Pentapetalae</taxon>
        <taxon>asterids</taxon>
        <taxon>lamiids</taxon>
        <taxon>Lamiales</taxon>
        <taxon>Lamiaceae</taxon>
        <taxon>Nepetoideae</taxon>
        <taxon>Mentheae</taxon>
        <taxon>Salviinae</taxon>
        <taxon>Salvia</taxon>
        <taxon>Salvia subgen. Calosphace</taxon>
        <taxon>core Calosphace</taxon>
    </lineage>
</organism>
<evidence type="ECO:0000256" key="5">
    <source>
        <dbReference type="ARBA" id="ARBA00022776"/>
    </source>
</evidence>
<name>A0A8X8XFP8_SALSN</name>
<evidence type="ECO:0000256" key="9">
    <source>
        <dbReference type="ARBA" id="ARBA00023328"/>
    </source>
</evidence>
<keyword evidence="6" id="KW-0995">Kinetochore</keyword>
<dbReference type="GO" id="GO:0051382">
    <property type="term" value="P:kinetochore assembly"/>
    <property type="evidence" value="ECO:0007669"/>
    <property type="project" value="TreeGrafter"/>
</dbReference>
<keyword evidence="12" id="KW-1185">Reference proteome</keyword>
<keyword evidence="9" id="KW-0137">Centromere</keyword>
<evidence type="ECO:0000256" key="4">
    <source>
        <dbReference type="ARBA" id="ARBA00022618"/>
    </source>
</evidence>
<keyword evidence="7 10" id="KW-0175">Coiled coil</keyword>
<evidence type="ECO:0000256" key="3">
    <source>
        <dbReference type="ARBA" id="ARBA00022454"/>
    </source>
</evidence>
<dbReference type="PANTHER" id="PTHR14527:SF2">
    <property type="entry name" value="PROTEIN MIS12 HOMOLOG"/>
    <property type="match status" value="1"/>
</dbReference>
<evidence type="ECO:0008006" key="13">
    <source>
        <dbReference type="Google" id="ProtNLM"/>
    </source>
</evidence>
<dbReference type="GO" id="GO:0000444">
    <property type="term" value="C:MIS12/MIND type complex"/>
    <property type="evidence" value="ECO:0007669"/>
    <property type="project" value="TreeGrafter"/>
</dbReference>
<dbReference type="GO" id="GO:0000070">
    <property type="term" value="P:mitotic sister chromatid segregation"/>
    <property type="evidence" value="ECO:0007669"/>
    <property type="project" value="TreeGrafter"/>
</dbReference>
<dbReference type="Proteomes" id="UP000298416">
    <property type="component" value="Unassembled WGS sequence"/>
</dbReference>
<dbReference type="Pfam" id="PF05859">
    <property type="entry name" value="Mis12"/>
    <property type="match status" value="1"/>
</dbReference>
<evidence type="ECO:0000256" key="7">
    <source>
        <dbReference type="ARBA" id="ARBA00023054"/>
    </source>
</evidence>
<keyword evidence="8" id="KW-0131">Cell cycle</keyword>
<keyword evidence="3" id="KW-0158">Chromosome</keyword>
<comment type="similarity">
    <text evidence="2">Belongs to the mis12 family.</text>
</comment>
<sequence length="273" mass="31099">MEEGSSSEAIFESLNLSPRLFINEILNVVDDLLDEAFEFFLQEASARLKTEGTDRAAELSKGVSYIRDLIQLTLDQRLQKWEEYCLRFCFSVPEGFLLPEAKDSHGDDLVDLDALTDTNLDAQLNSLRDRVSSVGKESAELERELRALEMQSLSSNLTSGSIDEALHLYKEHDSTHMFQVKVMCKLRLCFAYDIISLFPVHLVLHVQLTTVASEFRSRLGNLKRKMAEETQHHRADKLKVNHDYVLGLPRSKGFFGAADLKELEEYLDEIKAP</sequence>
<accession>A0A8X8XFP8</accession>
<comment type="caution">
    <text evidence="11">The sequence shown here is derived from an EMBL/GenBank/DDBJ whole genome shotgun (WGS) entry which is preliminary data.</text>
</comment>
<evidence type="ECO:0000256" key="6">
    <source>
        <dbReference type="ARBA" id="ARBA00022838"/>
    </source>
</evidence>
<keyword evidence="5" id="KW-0498">Mitosis</keyword>
<keyword evidence="4" id="KW-0132">Cell division</keyword>
<evidence type="ECO:0000256" key="8">
    <source>
        <dbReference type="ARBA" id="ARBA00023306"/>
    </source>
</evidence>
<dbReference type="AlphaFoldDB" id="A0A8X8XFP8"/>
<dbReference type="EMBL" id="PNBA02000010">
    <property type="protein sequence ID" value="KAG6411168.1"/>
    <property type="molecule type" value="Genomic_DNA"/>
</dbReference>
<evidence type="ECO:0000313" key="11">
    <source>
        <dbReference type="EMBL" id="KAG6411168.1"/>
    </source>
</evidence>
<evidence type="ECO:0000256" key="2">
    <source>
        <dbReference type="ARBA" id="ARBA00008643"/>
    </source>
</evidence>
<dbReference type="PANTHER" id="PTHR14527">
    <property type="entry name" value="PROTEIN MIS12 HOMOLOG"/>
    <property type="match status" value="1"/>
</dbReference>
<evidence type="ECO:0000256" key="10">
    <source>
        <dbReference type="SAM" id="Coils"/>
    </source>
</evidence>
<evidence type="ECO:0000256" key="1">
    <source>
        <dbReference type="ARBA" id="ARBA00004629"/>
    </source>
</evidence>
<feature type="coiled-coil region" evidence="10">
    <location>
        <begin position="124"/>
        <end position="151"/>
    </location>
</feature>
<dbReference type="GO" id="GO:0005634">
    <property type="term" value="C:nucleus"/>
    <property type="evidence" value="ECO:0007669"/>
    <property type="project" value="InterPro"/>
</dbReference>
<protein>
    <recommendedName>
        <fullName evidence="13">Protein MIS12 homolog</fullName>
    </recommendedName>
</protein>
<reference evidence="11" key="2">
    <citation type="submission" date="2020-08" db="EMBL/GenBank/DDBJ databases">
        <title>Plant Genome Project.</title>
        <authorList>
            <person name="Zhang R.-G."/>
        </authorList>
    </citation>
    <scope>NUCLEOTIDE SEQUENCE</scope>
    <source>
        <strain evidence="11">Huo1</strain>
        <tissue evidence="11">Leaf</tissue>
    </source>
</reference>
<dbReference type="InterPro" id="IPR008685">
    <property type="entry name" value="Centromere_Mis12"/>
</dbReference>
<proteinExistence type="inferred from homology"/>
<reference evidence="11" key="1">
    <citation type="submission" date="2018-01" db="EMBL/GenBank/DDBJ databases">
        <authorList>
            <person name="Mao J.F."/>
        </authorList>
    </citation>
    <scope>NUCLEOTIDE SEQUENCE</scope>
    <source>
        <strain evidence="11">Huo1</strain>
        <tissue evidence="11">Leaf</tissue>
    </source>
</reference>
<dbReference type="GO" id="GO:0051301">
    <property type="term" value="P:cell division"/>
    <property type="evidence" value="ECO:0007669"/>
    <property type="project" value="UniProtKB-KW"/>
</dbReference>